<evidence type="ECO:0000256" key="6">
    <source>
        <dbReference type="SAM" id="Phobius"/>
    </source>
</evidence>
<evidence type="ECO:0000256" key="4">
    <source>
        <dbReference type="ARBA" id="ARBA00022989"/>
    </source>
</evidence>
<feature type="transmembrane region" description="Helical" evidence="6">
    <location>
        <begin position="146"/>
        <end position="164"/>
    </location>
</feature>
<comment type="subcellular location">
    <subcellularLocation>
        <location evidence="1">Plastid</location>
        <location evidence="1">Chloroplast membrane</location>
        <topology evidence="1">Multi-pass membrane protein</topology>
    </subcellularLocation>
</comment>
<comment type="similarity">
    <text evidence="2">Belongs to the Tic20 family.</text>
</comment>
<feature type="transmembrane region" description="Helical" evidence="6">
    <location>
        <begin position="103"/>
        <end position="134"/>
    </location>
</feature>
<feature type="signal peptide" evidence="7">
    <location>
        <begin position="1"/>
        <end position="27"/>
    </location>
</feature>
<evidence type="ECO:0000256" key="3">
    <source>
        <dbReference type="ARBA" id="ARBA00022692"/>
    </source>
</evidence>
<sequence length="221" mass="23786">MLHTHCTNPAAMSLLKMLVLPIATAAAFNAAFPSNVVTRAAASHTHMVKTPQSVARAVRSRAPMMRTDEAPALERVLATLPYVLPAIDGFAYGLYVYQNVPPIGAIAGAAFPFVASFESIPFGGLVFFIGMSLFTRNPNLSRFVRFNIQQALLLDIALIVPGLFGPLTKTFPVELQILGTNFIFYAWVLVVGYALFSNAQGKAPDQVPLLSDAASMQIGPF</sequence>
<dbReference type="GO" id="GO:0031969">
    <property type="term" value="C:chloroplast membrane"/>
    <property type="evidence" value="ECO:0007669"/>
    <property type="project" value="UniProtKB-SubCell"/>
</dbReference>
<evidence type="ECO:0000256" key="1">
    <source>
        <dbReference type="ARBA" id="ARBA00004508"/>
    </source>
</evidence>
<evidence type="ECO:0000313" key="8">
    <source>
        <dbReference type="EMBL" id="CAE0749528.1"/>
    </source>
</evidence>
<proteinExistence type="inferred from homology"/>
<evidence type="ECO:0000256" key="2">
    <source>
        <dbReference type="ARBA" id="ARBA00009596"/>
    </source>
</evidence>
<keyword evidence="5 6" id="KW-0472">Membrane</keyword>
<protein>
    <recommendedName>
        <fullName evidence="9">Protein TIC 20</fullName>
    </recommendedName>
</protein>
<reference evidence="8" key="1">
    <citation type="submission" date="2021-01" db="EMBL/GenBank/DDBJ databases">
        <authorList>
            <person name="Corre E."/>
            <person name="Pelletier E."/>
            <person name="Niang G."/>
            <person name="Scheremetjew M."/>
            <person name="Finn R."/>
            <person name="Kale V."/>
            <person name="Holt S."/>
            <person name="Cochrane G."/>
            <person name="Meng A."/>
            <person name="Brown T."/>
            <person name="Cohen L."/>
        </authorList>
    </citation>
    <scope>NUCLEOTIDE SEQUENCE</scope>
    <source>
        <strain evidence="8">CCMP645</strain>
    </source>
</reference>
<name>A0A7S4ES88_CHRCT</name>
<feature type="chain" id="PRO_5030973981" description="Protein TIC 20" evidence="7">
    <location>
        <begin position="28"/>
        <end position="221"/>
    </location>
</feature>
<organism evidence="8">
    <name type="scientific">Chrysotila carterae</name>
    <name type="common">Marine alga</name>
    <name type="synonym">Syracosphaera carterae</name>
    <dbReference type="NCBI Taxonomy" id="13221"/>
    <lineage>
        <taxon>Eukaryota</taxon>
        <taxon>Haptista</taxon>
        <taxon>Haptophyta</taxon>
        <taxon>Prymnesiophyceae</taxon>
        <taxon>Isochrysidales</taxon>
        <taxon>Isochrysidaceae</taxon>
        <taxon>Chrysotila</taxon>
    </lineage>
</organism>
<evidence type="ECO:0000256" key="5">
    <source>
        <dbReference type="ARBA" id="ARBA00023136"/>
    </source>
</evidence>
<keyword evidence="4 6" id="KW-1133">Transmembrane helix</keyword>
<gene>
    <name evidence="8" type="ORF">PCAR00345_LOCUS2111</name>
</gene>
<dbReference type="InterPro" id="IPR005691">
    <property type="entry name" value="Tic20"/>
</dbReference>
<evidence type="ECO:0008006" key="9">
    <source>
        <dbReference type="Google" id="ProtNLM"/>
    </source>
</evidence>
<keyword evidence="3 6" id="KW-0812">Transmembrane</keyword>
<dbReference type="PANTHER" id="PTHR33510:SF5">
    <property type="entry name" value="PROTEIN TIC 20-II, CHLOROPLASTIC"/>
    <property type="match status" value="1"/>
</dbReference>
<evidence type="ECO:0000256" key="7">
    <source>
        <dbReference type="SAM" id="SignalP"/>
    </source>
</evidence>
<dbReference type="AlphaFoldDB" id="A0A7S4ES88"/>
<dbReference type="EMBL" id="HBIZ01003868">
    <property type="protein sequence ID" value="CAE0749528.1"/>
    <property type="molecule type" value="Transcribed_RNA"/>
</dbReference>
<feature type="transmembrane region" description="Helical" evidence="6">
    <location>
        <begin position="176"/>
        <end position="196"/>
    </location>
</feature>
<dbReference type="PANTHER" id="PTHR33510">
    <property type="entry name" value="PROTEIN TIC 20-II, CHLOROPLASTIC"/>
    <property type="match status" value="1"/>
</dbReference>
<accession>A0A7S4ES88</accession>
<dbReference type="Pfam" id="PF16166">
    <property type="entry name" value="TIC20"/>
    <property type="match status" value="1"/>
</dbReference>
<keyword evidence="7" id="KW-0732">Signal</keyword>